<dbReference type="SUPFAM" id="SSF56935">
    <property type="entry name" value="Porins"/>
    <property type="match status" value="1"/>
</dbReference>
<evidence type="ECO:0000256" key="1">
    <source>
        <dbReference type="ARBA" id="ARBA00004571"/>
    </source>
</evidence>
<evidence type="ECO:0000256" key="6">
    <source>
        <dbReference type="ARBA" id="ARBA00023136"/>
    </source>
</evidence>
<evidence type="ECO:0000313" key="8">
    <source>
        <dbReference type="EMBL" id="NVP01772.1"/>
    </source>
</evidence>
<name>A0A850QTI1_PHODD</name>
<dbReference type="EMBL" id="JABXOR010001033">
    <property type="protein sequence ID" value="NVP01772.1"/>
    <property type="molecule type" value="Genomic_DNA"/>
</dbReference>
<evidence type="ECO:0000256" key="5">
    <source>
        <dbReference type="ARBA" id="ARBA00022729"/>
    </source>
</evidence>
<protein>
    <submittedName>
        <fullName evidence="8">Outer membrane protein transport protein</fullName>
    </submittedName>
</protein>
<keyword evidence="7" id="KW-0998">Cell outer membrane</keyword>
<comment type="caution">
    <text evidence="8">The sequence shown here is derived from an EMBL/GenBank/DDBJ whole genome shotgun (WGS) entry which is preliminary data.</text>
</comment>
<evidence type="ECO:0000313" key="9">
    <source>
        <dbReference type="Proteomes" id="UP000533429"/>
    </source>
</evidence>
<evidence type="ECO:0000256" key="7">
    <source>
        <dbReference type="ARBA" id="ARBA00023237"/>
    </source>
</evidence>
<evidence type="ECO:0000256" key="3">
    <source>
        <dbReference type="ARBA" id="ARBA00022452"/>
    </source>
</evidence>
<evidence type="ECO:0000256" key="2">
    <source>
        <dbReference type="ARBA" id="ARBA00008163"/>
    </source>
</evidence>
<sequence length="378" mass="41506">QFRNPAMLTYLEGTQISTGAIYVNPNIDVNGTVNSRLSQQPIQTSSKDFANSAVVPNLYISHQLNDQLFLGFALSTNYGMETKLSNNFAANQFGNEANVKTVEANANFGYKLNEQLSLGLGVRYAKGKGHFGAQAPNYLPKSGIPDLHVPPAGTTLAYMEGKDSDWGWQAGAVWQINPNNRIGLSYKSKMEMNFEGHAEGFMFNGQKLPGTLSVPLPATAEIATFHQINDKLALHTSINWTDWSSFKSLTAELPIGATTIKEEHWKDNYRFAVGATYQYTNKLALRSGIAYDMAAVNDKNRTATIPETDRTWFSVGAGYQWSENLTFDAGLTYILAKDASIKEPRGYESDNAAAQLGTFKGEVSGDIWLAGVQASYKF</sequence>
<organism evidence="8 9">
    <name type="scientific">Photobacterium damselae subsp. damselae</name>
    <name type="common">Listonella damsela</name>
    <dbReference type="NCBI Taxonomy" id="85581"/>
    <lineage>
        <taxon>Bacteria</taxon>
        <taxon>Pseudomonadati</taxon>
        <taxon>Pseudomonadota</taxon>
        <taxon>Gammaproteobacteria</taxon>
        <taxon>Vibrionales</taxon>
        <taxon>Vibrionaceae</taxon>
        <taxon>Photobacterium</taxon>
    </lineage>
</organism>
<keyword evidence="3" id="KW-1134">Transmembrane beta strand</keyword>
<dbReference type="PANTHER" id="PTHR35093:SF8">
    <property type="entry name" value="OUTER MEMBRANE PROTEIN NMB0088-RELATED"/>
    <property type="match status" value="1"/>
</dbReference>
<gene>
    <name evidence="8" type="ORF">HWA77_16280</name>
</gene>
<dbReference type="PANTHER" id="PTHR35093">
    <property type="entry name" value="OUTER MEMBRANE PROTEIN NMB0088-RELATED"/>
    <property type="match status" value="1"/>
</dbReference>
<feature type="non-terminal residue" evidence="8">
    <location>
        <position position="1"/>
    </location>
</feature>
<dbReference type="Pfam" id="PF03349">
    <property type="entry name" value="Toluene_X"/>
    <property type="match status" value="1"/>
</dbReference>
<dbReference type="GO" id="GO:0015483">
    <property type="term" value="F:long-chain fatty acid transporting porin activity"/>
    <property type="evidence" value="ECO:0007669"/>
    <property type="project" value="TreeGrafter"/>
</dbReference>
<dbReference type="InterPro" id="IPR005017">
    <property type="entry name" value="OMPP1/FadL/TodX"/>
</dbReference>
<keyword evidence="6" id="KW-0472">Membrane</keyword>
<comment type="similarity">
    <text evidence="2">Belongs to the OmpP1/FadL family.</text>
</comment>
<dbReference type="GO" id="GO:0009279">
    <property type="term" value="C:cell outer membrane"/>
    <property type="evidence" value="ECO:0007669"/>
    <property type="project" value="UniProtKB-SubCell"/>
</dbReference>
<proteinExistence type="inferred from homology"/>
<dbReference type="Gene3D" id="2.40.160.60">
    <property type="entry name" value="Outer membrane protein transport protein (OMPP1/FadL/TodX)"/>
    <property type="match status" value="1"/>
</dbReference>
<evidence type="ECO:0000256" key="4">
    <source>
        <dbReference type="ARBA" id="ARBA00022692"/>
    </source>
</evidence>
<keyword evidence="5" id="KW-0732">Signal</keyword>
<reference evidence="8 9" key="1">
    <citation type="submission" date="2020-06" db="EMBL/GenBank/DDBJ databases">
        <title>Photobacterium damselae subsp. damselae comparative genomics.</title>
        <authorList>
            <person name="Osorio C.R."/>
        </authorList>
    </citation>
    <scope>NUCLEOTIDE SEQUENCE [LARGE SCALE GENOMIC DNA]</scope>
    <source>
        <strain evidence="8 9">TW250/03</strain>
    </source>
</reference>
<comment type="subcellular location">
    <subcellularLocation>
        <location evidence="1">Cell outer membrane</location>
        <topology evidence="1">Multi-pass membrane protein</topology>
    </subcellularLocation>
</comment>
<keyword evidence="4" id="KW-0812">Transmembrane</keyword>
<dbReference type="AlphaFoldDB" id="A0A850QTI1"/>
<dbReference type="Proteomes" id="UP000533429">
    <property type="component" value="Unassembled WGS sequence"/>
</dbReference>
<accession>A0A850QTI1</accession>